<keyword evidence="2" id="KW-1185">Reference proteome</keyword>
<accession>A0AAP0E6F2</accession>
<gene>
    <name evidence="1" type="ORF">Scep_029939</name>
</gene>
<evidence type="ECO:0000313" key="1">
    <source>
        <dbReference type="EMBL" id="KAK9083468.1"/>
    </source>
</evidence>
<reference evidence="1 2" key="1">
    <citation type="submission" date="2024-01" db="EMBL/GenBank/DDBJ databases">
        <title>Genome assemblies of Stephania.</title>
        <authorList>
            <person name="Yang L."/>
        </authorList>
    </citation>
    <scope>NUCLEOTIDE SEQUENCE [LARGE SCALE GENOMIC DNA]</scope>
    <source>
        <strain evidence="1">JXDWG</strain>
        <tissue evidence="1">Leaf</tissue>
    </source>
</reference>
<dbReference type="EMBL" id="JBBNAG010000013">
    <property type="protein sequence ID" value="KAK9083468.1"/>
    <property type="molecule type" value="Genomic_DNA"/>
</dbReference>
<protein>
    <submittedName>
        <fullName evidence="1">Uncharacterized protein</fullName>
    </submittedName>
</protein>
<evidence type="ECO:0000313" key="2">
    <source>
        <dbReference type="Proteomes" id="UP001419268"/>
    </source>
</evidence>
<organism evidence="1 2">
    <name type="scientific">Stephania cephalantha</name>
    <dbReference type="NCBI Taxonomy" id="152367"/>
    <lineage>
        <taxon>Eukaryota</taxon>
        <taxon>Viridiplantae</taxon>
        <taxon>Streptophyta</taxon>
        <taxon>Embryophyta</taxon>
        <taxon>Tracheophyta</taxon>
        <taxon>Spermatophyta</taxon>
        <taxon>Magnoliopsida</taxon>
        <taxon>Ranunculales</taxon>
        <taxon>Menispermaceae</taxon>
        <taxon>Menispermoideae</taxon>
        <taxon>Cissampelideae</taxon>
        <taxon>Stephania</taxon>
    </lineage>
</organism>
<proteinExistence type="predicted"/>
<dbReference type="AlphaFoldDB" id="A0AAP0E6F2"/>
<name>A0AAP0E6F2_9MAGN</name>
<dbReference type="Proteomes" id="UP001419268">
    <property type="component" value="Unassembled WGS sequence"/>
</dbReference>
<comment type="caution">
    <text evidence="1">The sequence shown here is derived from an EMBL/GenBank/DDBJ whole genome shotgun (WGS) entry which is preliminary data.</text>
</comment>
<sequence length="69" mass="8192">MSRTQIRETGTTPDFLLWDESQHENTSRCRNKWLSTYQGKNHLSGDNSLEWKCLANSFKSVKERRSSKW</sequence>